<evidence type="ECO:0000256" key="14">
    <source>
        <dbReference type="ARBA" id="ARBA00023170"/>
    </source>
</evidence>
<feature type="domain" description="Bulb-type lectin" evidence="23">
    <location>
        <begin position="26"/>
        <end position="147"/>
    </location>
</feature>
<evidence type="ECO:0000256" key="20">
    <source>
        <dbReference type="SAM" id="Phobius"/>
    </source>
</evidence>
<evidence type="ECO:0000256" key="10">
    <source>
        <dbReference type="ARBA" id="ARBA00022840"/>
    </source>
</evidence>
<evidence type="ECO:0000256" key="5">
    <source>
        <dbReference type="ARBA" id="ARBA00022692"/>
    </source>
</evidence>
<dbReference type="Gene3D" id="2.90.10.10">
    <property type="entry name" value="Bulb-type lectin domain"/>
    <property type="match status" value="2"/>
</dbReference>
<dbReference type="FunFam" id="2.90.10.10:FF:000013">
    <property type="entry name" value="G-type lectin S-receptor-like serine/threonine-protein kinase LECRK1"/>
    <property type="match status" value="1"/>
</dbReference>
<comment type="similarity">
    <text evidence="18">Belongs to the protein kinase superfamily. Ser/Thr protein kinase family.</text>
</comment>
<comment type="catalytic activity">
    <reaction evidence="16 18">
        <text>L-threonyl-[protein] + ATP = O-phospho-L-threonyl-[protein] + ADP + H(+)</text>
        <dbReference type="Rhea" id="RHEA:46608"/>
        <dbReference type="Rhea" id="RHEA-COMP:11060"/>
        <dbReference type="Rhea" id="RHEA-COMP:11605"/>
        <dbReference type="ChEBI" id="CHEBI:15378"/>
        <dbReference type="ChEBI" id="CHEBI:30013"/>
        <dbReference type="ChEBI" id="CHEBI:30616"/>
        <dbReference type="ChEBI" id="CHEBI:61977"/>
        <dbReference type="ChEBI" id="CHEBI:456216"/>
        <dbReference type="EC" id="2.7.11.1"/>
    </reaction>
</comment>
<keyword evidence="12 20" id="KW-0472">Membrane</keyword>
<evidence type="ECO:0000313" key="25">
    <source>
        <dbReference type="Proteomes" id="UP000834106"/>
    </source>
</evidence>
<evidence type="ECO:0000256" key="17">
    <source>
        <dbReference type="ARBA" id="ARBA00048679"/>
    </source>
</evidence>
<keyword evidence="4 18" id="KW-0808">Transferase</keyword>
<dbReference type="InterPro" id="IPR008271">
    <property type="entry name" value="Ser/Thr_kinase_AS"/>
</dbReference>
<keyword evidence="7" id="KW-0430">Lectin</keyword>
<dbReference type="FunFam" id="2.90.10.10:FF:000041">
    <property type="entry name" value="Uncharacterized protein"/>
    <property type="match status" value="1"/>
</dbReference>
<keyword evidence="6 21" id="KW-0732">Signal</keyword>
<dbReference type="GO" id="GO:0004674">
    <property type="term" value="F:protein serine/threonine kinase activity"/>
    <property type="evidence" value="ECO:0007669"/>
    <property type="project" value="UniProtKB-KW"/>
</dbReference>
<evidence type="ECO:0000256" key="1">
    <source>
        <dbReference type="ARBA" id="ARBA00004479"/>
    </source>
</evidence>
<dbReference type="InterPro" id="IPR001480">
    <property type="entry name" value="Bulb-type_lectin_dom"/>
</dbReference>
<dbReference type="Gene3D" id="3.30.200.20">
    <property type="entry name" value="Phosphorylase Kinase, domain 1"/>
    <property type="match status" value="1"/>
</dbReference>
<dbReference type="InterPro" id="IPR036426">
    <property type="entry name" value="Bulb-type_lectin_dom_sf"/>
</dbReference>
<dbReference type="CDD" id="cd14066">
    <property type="entry name" value="STKc_IRAK"/>
    <property type="match status" value="1"/>
</dbReference>
<keyword evidence="5 20" id="KW-0812">Transmembrane</keyword>
<dbReference type="EC" id="2.7.11.1" evidence="18"/>
<accession>A0AAD1ZZR0</accession>
<sequence>MAFAVSSIMLFFLLVLLPLSATAQPYGNVTLGSSITANNANSTWLSPSGEFAFGFQQIIRGGYLLAIWFNKIPERTIVWSANRDNPVQAGSKVQLFADGRFELSDPRGHRIWATPLSLGGVAYGAMLDTGNFVLANTNSVVLWQSFDEPTDTLLPTQTLNQDGTLVSSFSKTNFSSGRFIFRLQNNGDLVSCTRNFPMDDIIFPYWSTKTVDSGFQVIFNQSGYIFLVAKNGSILNFVSSTSASTSQFYQRAMLEYDGVLRHYVYPKSANSAGGRAMAWSTMHFIPSNICSSIKQSRGGGACGFNSLCSFGTDQMPKCECPIGYSFIDPNDRMSDCKPDFAQQSCNEETHETDLFSFNDMPNTDWPLSDSAYFQQVTEEWCREVCLNDCFCTVALYRDGNCWKKRYPLSNGRVDDNIGGKALIKIRNSNATADSSGSKKSKRSILIITGSVFLGSSMFLNFLLLSFICLYAFCFSQQKSKVIQALQVLPGLNIRRFSFKELQGATNGFWEELGRGAYSTVYKGIIKNDNTETVVAVKKLHKMATEGEEEFKAEVSSISRTNHKNLVQLLGYCDEDQNRLLVYEFMSNGSLANFLFENSRANWYKRLQIAFATARGIRYLHEECKNQIIHCDIKPRNVLLDESFTAKISDFGIAKLLKPDQSRTTTGIRGTKGYIAPEWFRNMPITVKVDVYSFGILLLELICCRRNYERKVEAESEMILADFAYDCYKEGTMHLLVANDDEEALNDKRFDKFVMIAIWCIQEDPELRPTMKRVLQLMEGSVEVPIPPDPASSITSI</sequence>
<keyword evidence="25" id="KW-1185">Reference proteome</keyword>
<protein>
    <recommendedName>
        <fullName evidence="18">Receptor-like serine/threonine-protein kinase</fullName>
        <ecNumber evidence="18">2.7.11.1</ecNumber>
    </recommendedName>
</protein>
<dbReference type="InterPro" id="IPR051343">
    <property type="entry name" value="G-type_lectin_kinases/EP1-like"/>
</dbReference>
<dbReference type="SMART" id="SM00108">
    <property type="entry name" value="B_lectin"/>
    <property type="match status" value="1"/>
</dbReference>
<dbReference type="AlphaFoldDB" id="A0AAD1ZZR0"/>
<dbReference type="PROSITE" id="PS50011">
    <property type="entry name" value="PROTEIN_KINASE_DOM"/>
    <property type="match status" value="1"/>
</dbReference>
<dbReference type="Pfam" id="PF01453">
    <property type="entry name" value="B_lectin"/>
    <property type="match status" value="1"/>
</dbReference>
<keyword evidence="15" id="KW-0325">Glycoprotein</keyword>
<feature type="chain" id="PRO_5041980506" description="Receptor-like serine/threonine-protein kinase" evidence="21">
    <location>
        <begin position="24"/>
        <end position="796"/>
    </location>
</feature>
<comment type="subcellular location">
    <subcellularLocation>
        <location evidence="1">Membrane</location>
        <topology evidence="1">Single-pass type I membrane protein</topology>
    </subcellularLocation>
</comment>
<feature type="signal peptide" evidence="21">
    <location>
        <begin position="1"/>
        <end position="23"/>
    </location>
</feature>
<evidence type="ECO:0000256" key="13">
    <source>
        <dbReference type="ARBA" id="ARBA00023157"/>
    </source>
</evidence>
<evidence type="ECO:0000256" key="9">
    <source>
        <dbReference type="ARBA" id="ARBA00022777"/>
    </source>
</evidence>
<keyword evidence="11 20" id="KW-1133">Transmembrane helix</keyword>
<dbReference type="EMBL" id="OU503051">
    <property type="protein sequence ID" value="CAI9778591.1"/>
    <property type="molecule type" value="Genomic_DNA"/>
</dbReference>
<comment type="catalytic activity">
    <reaction evidence="17 18">
        <text>L-seryl-[protein] + ATP = O-phospho-L-seryl-[protein] + ADP + H(+)</text>
        <dbReference type="Rhea" id="RHEA:17989"/>
        <dbReference type="Rhea" id="RHEA-COMP:9863"/>
        <dbReference type="Rhea" id="RHEA-COMP:11604"/>
        <dbReference type="ChEBI" id="CHEBI:15378"/>
        <dbReference type="ChEBI" id="CHEBI:29999"/>
        <dbReference type="ChEBI" id="CHEBI:30616"/>
        <dbReference type="ChEBI" id="CHEBI:83421"/>
        <dbReference type="ChEBI" id="CHEBI:456216"/>
        <dbReference type="EC" id="2.7.11.1"/>
    </reaction>
</comment>
<evidence type="ECO:0000256" key="18">
    <source>
        <dbReference type="PIRNR" id="PIRNR000641"/>
    </source>
</evidence>
<dbReference type="PROSITE" id="PS50927">
    <property type="entry name" value="BULB_LECTIN"/>
    <property type="match status" value="1"/>
</dbReference>
<dbReference type="Proteomes" id="UP000834106">
    <property type="component" value="Chromosome 16"/>
</dbReference>
<dbReference type="SUPFAM" id="SSF56112">
    <property type="entry name" value="Protein kinase-like (PK-like)"/>
    <property type="match status" value="1"/>
</dbReference>
<keyword evidence="2 18" id="KW-0723">Serine/threonine-protein kinase</keyword>
<evidence type="ECO:0000256" key="15">
    <source>
        <dbReference type="ARBA" id="ARBA00023180"/>
    </source>
</evidence>
<evidence type="ECO:0000256" key="8">
    <source>
        <dbReference type="ARBA" id="ARBA00022741"/>
    </source>
</evidence>
<feature type="binding site" evidence="19">
    <location>
        <position position="538"/>
    </location>
    <ligand>
        <name>ATP</name>
        <dbReference type="ChEBI" id="CHEBI:30616"/>
    </ligand>
</feature>
<dbReference type="PANTHER" id="PTHR47976">
    <property type="entry name" value="G-TYPE LECTIN S-RECEPTOR-LIKE SERINE/THREONINE-PROTEIN KINASE SD2-5"/>
    <property type="match status" value="1"/>
</dbReference>
<dbReference type="Gene3D" id="1.10.510.10">
    <property type="entry name" value="Transferase(Phosphotransferase) domain 1"/>
    <property type="match status" value="1"/>
</dbReference>
<dbReference type="CDD" id="cd01098">
    <property type="entry name" value="PAN_AP_plant"/>
    <property type="match status" value="1"/>
</dbReference>
<dbReference type="FunFam" id="1.10.510.10:FF:000237">
    <property type="entry name" value="G-type lectin S-receptor-like serine/threonine-protein kinase"/>
    <property type="match status" value="1"/>
</dbReference>
<evidence type="ECO:0000256" key="16">
    <source>
        <dbReference type="ARBA" id="ARBA00047899"/>
    </source>
</evidence>
<evidence type="ECO:0000256" key="4">
    <source>
        <dbReference type="ARBA" id="ARBA00022679"/>
    </source>
</evidence>
<dbReference type="GO" id="GO:0016020">
    <property type="term" value="C:membrane"/>
    <property type="evidence" value="ECO:0007669"/>
    <property type="project" value="UniProtKB-SubCell"/>
</dbReference>
<feature type="transmembrane region" description="Helical" evidence="20">
    <location>
        <begin position="444"/>
        <end position="472"/>
    </location>
</feature>
<dbReference type="InterPro" id="IPR011009">
    <property type="entry name" value="Kinase-like_dom_sf"/>
</dbReference>
<dbReference type="SUPFAM" id="SSF51110">
    <property type="entry name" value="alpha-D-mannose-specific plant lectins"/>
    <property type="match status" value="1"/>
</dbReference>
<proteinExistence type="inferred from homology"/>
<organism evidence="24 25">
    <name type="scientific">Fraxinus pennsylvanica</name>
    <dbReference type="NCBI Taxonomy" id="56036"/>
    <lineage>
        <taxon>Eukaryota</taxon>
        <taxon>Viridiplantae</taxon>
        <taxon>Streptophyta</taxon>
        <taxon>Embryophyta</taxon>
        <taxon>Tracheophyta</taxon>
        <taxon>Spermatophyta</taxon>
        <taxon>Magnoliopsida</taxon>
        <taxon>eudicotyledons</taxon>
        <taxon>Gunneridae</taxon>
        <taxon>Pentapetalae</taxon>
        <taxon>asterids</taxon>
        <taxon>lamiids</taxon>
        <taxon>Lamiales</taxon>
        <taxon>Oleaceae</taxon>
        <taxon>Oleeae</taxon>
        <taxon>Fraxinus</taxon>
    </lineage>
</organism>
<evidence type="ECO:0000256" key="6">
    <source>
        <dbReference type="ARBA" id="ARBA00022729"/>
    </source>
</evidence>
<dbReference type="PIRSF" id="PIRSF000641">
    <property type="entry name" value="SRK"/>
    <property type="match status" value="1"/>
</dbReference>
<keyword evidence="9 18" id="KW-0418">Kinase</keyword>
<dbReference type="CDD" id="cd00028">
    <property type="entry name" value="B_lectin"/>
    <property type="match status" value="1"/>
</dbReference>
<evidence type="ECO:0000256" key="19">
    <source>
        <dbReference type="PROSITE-ProRule" id="PRU10141"/>
    </source>
</evidence>
<evidence type="ECO:0000259" key="23">
    <source>
        <dbReference type="PROSITE" id="PS50927"/>
    </source>
</evidence>
<keyword evidence="3" id="KW-0245">EGF-like domain</keyword>
<evidence type="ECO:0000256" key="7">
    <source>
        <dbReference type="ARBA" id="ARBA00022734"/>
    </source>
</evidence>
<dbReference type="InterPro" id="IPR000719">
    <property type="entry name" value="Prot_kinase_dom"/>
</dbReference>
<dbReference type="PANTHER" id="PTHR47976:SF108">
    <property type="entry name" value="G-TYPE LECTIN S-RECEPTOR-LIKE SERINE_THREONINE-PROTEIN KINASE LECRK1"/>
    <property type="match status" value="1"/>
</dbReference>
<feature type="domain" description="Protein kinase" evidence="22">
    <location>
        <begin position="506"/>
        <end position="781"/>
    </location>
</feature>
<dbReference type="InterPro" id="IPR024171">
    <property type="entry name" value="SRK-like_kinase"/>
</dbReference>
<keyword evidence="10 18" id="KW-0067">ATP-binding</keyword>
<name>A0AAD1ZZR0_9LAMI</name>
<evidence type="ECO:0000256" key="21">
    <source>
        <dbReference type="SAM" id="SignalP"/>
    </source>
</evidence>
<evidence type="ECO:0000313" key="24">
    <source>
        <dbReference type="EMBL" id="CAI9778591.1"/>
    </source>
</evidence>
<dbReference type="PROSITE" id="PS00108">
    <property type="entry name" value="PROTEIN_KINASE_ST"/>
    <property type="match status" value="1"/>
</dbReference>
<evidence type="ECO:0000259" key="22">
    <source>
        <dbReference type="PROSITE" id="PS50011"/>
    </source>
</evidence>
<dbReference type="GO" id="GO:0005524">
    <property type="term" value="F:ATP binding"/>
    <property type="evidence" value="ECO:0007669"/>
    <property type="project" value="UniProtKB-UniRule"/>
</dbReference>
<dbReference type="PROSITE" id="PS00107">
    <property type="entry name" value="PROTEIN_KINASE_ATP"/>
    <property type="match status" value="1"/>
</dbReference>
<keyword evidence="8 18" id="KW-0547">Nucleotide-binding</keyword>
<dbReference type="Pfam" id="PF00069">
    <property type="entry name" value="Pkinase"/>
    <property type="match status" value="1"/>
</dbReference>
<keyword evidence="14" id="KW-0675">Receptor</keyword>
<evidence type="ECO:0000256" key="2">
    <source>
        <dbReference type="ARBA" id="ARBA00022527"/>
    </source>
</evidence>
<evidence type="ECO:0000256" key="11">
    <source>
        <dbReference type="ARBA" id="ARBA00022989"/>
    </source>
</evidence>
<dbReference type="SMART" id="SM00220">
    <property type="entry name" value="S_TKc"/>
    <property type="match status" value="1"/>
</dbReference>
<gene>
    <name evidence="24" type="ORF">FPE_LOCUS26021</name>
</gene>
<dbReference type="GO" id="GO:0030246">
    <property type="term" value="F:carbohydrate binding"/>
    <property type="evidence" value="ECO:0007669"/>
    <property type="project" value="UniProtKB-KW"/>
</dbReference>
<evidence type="ECO:0000256" key="12">
    <source>
        <dbReference type="ARBA" id="ARBA00023136"/>
    </source>
</evidence>
<reference evidence="24" key="1">
    <citation type="submission" date="2023-05" db="EMBL/GenBank/DDBJ databases">
        <authorList>
            <person name="Huff M."/>
        </authorList>
    </citation>
    <scope>NUCLEOTIDE SEQUENCE</scope>
</reference>
<keyword evidence="13" id="KW-1015">Disulfide bond</keyword>
<evidence type="ECO:0000256" key="3">
    <source>
        <dbReference type="ARBA" id="ARBA00022536"/>
    </source>
</evidence>
<dbReference type="InterPro" id="IPR017441">
    <property type="entry name" value="Protein_kinase_ATP_BS"/>
</dbReference>
<dbReference type="FunFam" id="3.30.200.20:FF:000059">
    <property type="entry name" value="S-receptor-like serine/threonine-protein kinase"/>
    <property type="match status" value="1"/>
</dbReference>